<keyword evidence="2" id="KW-1185">Reference proteome</keyword>
<dbReference type="RefSeq" id="WP_330093849.1">
    <property type="nucleotide sequence ID" value="NZ_JAUZMY010000026.1"/>
</dbReference>
<name>A0ABU7KDT9_9ACTN</name>
<evidence type="ECO:0000313" key="2">
    <source>
        <dbReference type="Proteomes" id="UP001356095"/>
    </source>
</evidence>
<dbReference type="Proteomes" id="UP001356095">
    <property type="component" value="Unassembled WGS sequence"/>
</dbReference>
<reference evidence="1 2" key="1">
    <citation type="submission" date="2023-08" db="EMBL/GenBank/DDBJ databases">
        <authorList>
            <person name="Girao M."/>
            <person name="Carvalho M.F."/>
        </authorList>
    </citation>
    <scope>NUCLEOTIDE SEQUENCE [LARGE SCALE GENOMIC DNA]</scope>
    <source>
        <strain evidence="1 2">CT-R113</strain>
    </source>
</reference>
<protein>
    <submittedName>
        <fullName evidence="1">Uncharacterized protein</fullName>
    </submittedName>
</protein>
<accession>A0ABU7KDT9</accession>
<evidence type="ECO:0000313" key="1">
    <source>
        <dbReference type="EMBL" id="MEE2040079.1"/>
    </source>
</evidence>
<sequence>MTTPDPAKVDEYMRTAEKQLRNTDFHRGDAPARAAVARVWLDMARLQHDRVRDYAALTKESPTDG</sequence>
<comment type="caution">
    <text evidence="1">The sequence shown here is derived from an EMBL/GenBank/DDBJ whole genome shotgun (WGS) entry which is preliminary data.</text>
</comment>
<gene>
    <name evidence="1" type="ORF">Q8791_22950</name>
</gene>
<proteinExistence type="predicted"/>
<organism evidence="1 2">
    <name type="scientific">Nocardiopsis codii</name>
    <dbReference type="NCBI Taxonomy" id="3065942"/>
    <lineage>
        <taxon>Bacteria</taxon>
        <taxon>Bacillati</taxon>
        <taxon>Actinomycetota</taxon>
        <taxon>Actinomycetes</taxon>
        <taxon>Streptosporangiales</taxon>
        <taxon>Nocardiopsidaceae</taxon>
        <taxon>Nocardiopsis</taxon>
    </lineage>
</organism>
<dbReference type="EMBL" id="JAUZMY010000026">
    <property type="protein sequence ID" value="MEE2040079.1"/>
    <property type="molecule type" value="Genomic_DNA"/>
</dbReference>